<evidence type="ECO:0000256" key="5">
    <source>
        <dbReference type="ARBA" id="ARBA00022989"/>
    </source>
</evidence>
<reference evidence="9 10" key="1">
    <citation type="submission" date="2019-05" db="EMBL/GenBank/DDBJ databases">
        <title>Chryseobacterium sp. isolated from King George Island, maritime Antarctica.</title>
        <authorList>
            <person name="Peng X."/>
        </authorList>
    </citation>
    <scope>NUCLEOTIDE SEQUENCE [LARGE SCALE GENOMIC DNA]</scope>
    <source>
        <strain evidence="9 10">7-3A</strain>
    </source>
</reference>
<dbReference type="InterPro" id="IPR008915">
    <property type="entry name" value="Peptidase_M50"/>
</dbReference>
<proteinExistence type="inferred from homology"/>
<dbReference type="GO" id="GO:0005737">
    <property type="term" value="C:cytoplasm"/>
    <property type="evidence" value="ECO:0007669"/>
    <property type="project" value="TreeGrafter"/>
</dbReference>
<dbReference type="RefSeq" id="WP_193813370.1">
    <property type="nucleotide sequence ID" value="NZ_CP040442.1"/>
</dbReference>
<evidence type="ECO:0000313" key="9">
    <source>
        <dbReference type="EMBL" id="QOW10140.1"/>
    </source>
</evidence>
<dbReference type="AlphaFoldDB" id="A0A7M2Y7S4"/>
<evidence type="ECO:0000259" key="8">
    <source>
        <dbReference type="Pfam" id="PF02163"/>
    </source>
</evidence>
<feature type="transmembrane region" description="Helical" evidence="7">
    <location>
        <begin position="161"/>
        <end position="179"/>
    </location>
</feature>
<keyword evidence="4 7" id="KW-0812">Transmembrane</keyword>
<evidence type="ECO:0000313" key="10">
    <source>
        <dbReference type="Proteomes" id="UP000594195"/>
    </source>
</evidence>
<comment type="similarity">
    <text evidence="3">Belongs to the peptidase M50B family.</text>
</comment>
<feature type="domain" description="Peptidase M50" evidence="8">
    <location>
        <begin position="164"/>
        <end position="247"/>
    </location>
</feature>
<feature type="transmembrane region" description="Helical" evidence="7">
    <location>
        <begin position="251"/>
        <end position="270"/>
    </location>
</feature>
<accession>A0A7M2Y7S4</accession>
<dbReference type="Pfam" id="PF02163">
    <property type="entry name" value="Peptidase_M50"/>
    <property type="match status" value="1"/>
</dbReference>
<name>A0A7M2Y7S4_9FLAO</name>
<feature type="transmembrane region" description="Helical" evidence="7">
    <location>
        <begin position="222"/>
        <end position="245"/>
    </location>
</feature>
<sequence length="400" mass="46999">MMDENVLYKLSSDIEFSKFSEKEYLLYNQKLHTYTKISQKYYDLLGLADGKRTLIAIREEFQERHNILLSDNQIVALFNRLKKQGVFGYDDSVKQRVKIPNYIKFGFIFLKSNMVSKIVPFLSFLLRKKIYIPLMIFGIIVFCLNLYSNYYQYRELNIVKIFPYFVVLIFVSIIFHELGHATAAHYYKAKHGGIGFGFYLYFLPVFFADVTDIWRLERWKRIIVNSAGVYFEVIFCLILSIIGFFTKNHVLQILGLVISGKALYNLLPFLRADGYWILSDLFNKPNLNFHSFNNLKIMVTSLLKGVRLKFDKVDYFIGFYGLFNISLIGFFFYYQIVLNGKSIIYFPKTIQGILTSLADNQSSMSFRELTKCVSILVFYIIFIKIFTELAKKAFKSIRKK</sequence>
<gene>
    <name evidence="9" type="ORF">Q73A0000_07080</name>
</gene>
<feature type="transmembrane region" description="Helical" evidence="7">
    <location>
        <begin position="373"/>
        <end position="390"/>
    </location>
</feature>
<comment type="cofactor">
    <cofactor evidence="1">
        <name>Zn(2+)</name>
        <dbReference type="ChEBI" id="CHEBI:29105"/>
    </cofactor>
</comment>
<dbReference type="PANTHER" id="PTHR13325">
    <property type="entry name" value="PROTEASE M50 MEMBRANE-BOUND TRANSCRIPTION FACTOR SITE 2 PROTEASE"/>
    <property type="match status" value="1"/>
</dbReference>
<evidence type="ECO:0000256" key="2">
    <source>
        <dbReference type="ARBA" id="ARBA00004127"/>
    </source>
</evidence>
<evidence type="ECO:0000256" key="3">
    <source>
        <dbReference type="ARBA" id="ARBA00007931"/>
    </source>
</evidence>
<comment type="subcellular location">
    <subcellularLocation>
        <location evidence="2">Endomembrane system</location>
        <topology evidence="2">Multi-pass membrane protein</topology>
    </subcellularLocation>
</comment>
<feature type="transmembrane region" description="Helical" evidence="7">
    <location>
        <begin position="191"/>
        <end position="210"/>
    </location>
</feature>
<keyword evidence="6 7" id="KW-0472">Membrane</keyword>
<evidence type="ECO:0000256" key="7">
    <source>
        <dbReference type="SAM" id="Phobius"/>
    </source>
</evidence>
<keyword evidence="5 7" id="KW-1133">Transmembrane helix</keyword>
<evidence type="ECO:0000256" key="1">
    <source>
        <dbReference type="ARBA" id="ARBA00001947"/>
    </source>
</evidence>
<evidence type="ECO:0000256" key="6">
    <source>
        <dbReference type="ARBA" id="ARBA00023136"/>
    </source>
</evidence>
<dbReference type="EMBL" id="CP040442">
    <property type="protein sequence ID" value="QOW10140.1"/>
    <property type="molecule type" value="Genomic_DNA"/>
</dbReference>
<dbReference type="GO" id="GO:0012505">
    <property type="term" value="C:endomembrane system"/>
    <property type="evidence" value="ECO:0007669"/>
    <property type="project" value="UniProtKB-SubCell"/>
</dbReference>
<protein>
    <submittedName>
        <fullName evidence="9">M50 family metallopeptidase</fullName>
    </submittedName>
</protein>
<feature type="transmembrane region" description="Helical" evidence="7">
    <location>
        <begin position="130"/>
        <end position="149"/>
    </location>
</feature>
<dbReference type="InterPro" id="IPR001193">
    <property type="entry name" value="MBTPS2"/>
</dbReference>
<keyword evidence="10" id="KW-1185">Reference proteome</keyword>
<dbReference type="PANTHER" id="PTHR13325:SF3">
    <property type="entry name" value="MEMBRANE-BOUND TRANSCRIPTION FACTOR SITE-2 PROTEASE"/>
    <property type="match status" value="1"/>
</dbReference>
<dbReference type="GO" id="GO:0016020">
    <property type="term" value="C:membrane"/>
    <property type="evidence" value="ECO:0007669"/>
    <property type="project" value="InterPro"/>
</dbReference>
<dbReference type="GO" id="GO:0031293">
    <property type="term" value="P:membrane protein intracellular domain proteolysis"/>
    <property type="evidence" value="ECO:0007669"/>
    <property type="project" value="TreeGrafter"/>
</dbReference>
<dbReference type="Proteomes" id="UP000594195">
    <property type="component" value="Chromosome"/>
</dbReference>
<dbReference type="CDD" id="cd05709">
    <property type="entry name" value="S2P-M50"/>
    <property type="match status" value="1"/>
</dbReference>
<organism evidence="9 10">
    <name type="scientific">Kaistella flava</name>
    <name type="common">ex Peng et al. 2021</name>
    <dbReference type="NCBI Taxonomy" id="2038776"/>
    <lineage>
        <taxon>Bacteria</taxon>
        <taxon>Pseudomonadati</taxon>
        <taxon>Bacteroidota</taxon>
        <taxon>Flavobacteriia</taxon>
        <taxon>Flavobacteriales</taxon>
        <taxon>Weeksellaceae</taxon>
        <taxon>Chryseobacterium group</taxon>
        <taxon>Kaistella</taxon>
    </lineage>
</organism>
<feature type="transmembrane region" description="Helical" evidence="7">
    <location>
        <begin position="313"/>
        <end position="336"/>
    </location>
</feature>
<dbReference type="KEGG" id="kfa:Q73A0000_07080"/>
<evidence type="ECO:0000256" key="4">
    <source>
        <dbReference type="ARBA" id="ARBA00022692"/>
    </source>
</evidence>
<dbReference type="GO" id="GO:0004222">
    <property type="term" value="F:metalloendopeptidase activity"/>
    <property type="evidence" value="ECO:0007669"/>
    <property type="project" value="InterPro"/>
</dbReference>